<evidence type="ECO:0008006" key="3">
    <source>
        <dbReference type="Google" id="ProtNLM"/>
    </source>
</evidence>
<protein>
    <recommendedName>
        <fullName evidence="3">DUF2191 domain-containing protein</fullName>
    </recommendedName>
</protein>
<gene>
    <name evidence="1" type="ORF">J5A65_13810</name>
</gene>
<dbReference type="Proteomes" id="UP000678513">
    <property type="component" value="Chromosome"/>
</dbReference>
<dbReference type="SUPFAM" id="SSF47598">
    <property type="entry name" value="Ribbon-helix-helix"/>
    <property type="match status" value="1"/>
</dbReference>
<name>A0ABX7Y529_9ACTN</name>
<dbReference type="EMBL" id="CP072384">
    <property type="protein sequence ID" value="QUC07969.1"/>
    <property type="molecule type" value="Genomic_DNA"/>
</dbReference>
<keyword evidence="2" id="KW-1185">Reference proteome</keyword>
<reference evidence="1 2" key="1">
    <citation type="submission" date="2021-03" db="EMBL/GenBank/DDBJ databases">
        <title>Human Oral Microbial Genomes.</title>
        <authorList>
            <person name="Johnston C.D."/>
            <person name="Chen T."/>
            <person name="Dewhirst F.E."/>
        </authorList>
    </citation>
    <scope>NUCLEOTIDE SEQUENCE [LARGE SCALE GENOMIC DNA]</scope>
    <source>
        <strain evidence="1 2">DSMZ 100122</strain>
    </source>
</reference>
<sequence length="73" mass="7669">MKTTLELPAALLMRAKRYAAAEGVTMADLIVAGLEAELARRDASSVLAFTWATTGGMGLKVAANQIIEVAYGQ</sequence>
<evidence type="ECO:0000313" key="2">
    <source>
        <dbReference type="Proteomes" id="UP000678513"/>
    </source>
</evidence>
<organism evidence="1 2">
    <name type="scientific">Arachnia rubra</name>
    <dbReference type="NCBI Taxonomy" id="1547448"/>
    <lineage>
        <taxon>Bacteria</taxon>
        <taxon>Bacillati</taxon>
        <taxon>Actinomycetota</taxon>
        <taxon>Actinomycetes</taxon>
        <taxon>Propionibacteriales</taxon>
        <taxon>Propionibacteriaceae</taxon>
        <taxon>Arachnia</taxon>
    </lineage>
</organism>
<evidence type="ECO:0000313" key="1">
    <source>
        <dbReference type="EMBL" id="QUC07969.1"/>
    </source>
</evidence>
<accession>A0ABX7Y529</accession>
<proteinExistence type="predicted"/>
<dbReference type="InterPro" id="IPR010985">
    <property type="entry name" value="Ribbon_hlx_hlx"/>
</dbReference>
<dbReference type="RefSeq" id="WP_212323317.1">
    <property type="nucleotide sequence ID" value="NZ_AP024463.1"/>
</dbReference>